<dbReference type="GO" id="GO:0005783">
    <property type="term" value="C:endoplasmic reticulum"/>
    <property type="evidence" value="ECO:0007669"/>
    <property type="project" value="TreeGrafter"/>
</dbReference>
<name>A0A5J5AQR8_9ASTE</name>
<keyword evidence="2" id="KW-1185">Reference proteome</keyword>
<accession>A0A5J5AQR8</accession>
<dbReference type="Gene3D" id="2.120.10.30">
    <property type="entry name" value="TolB, C-terminal domain"/>
    <property type="match status" value="1"/>
</dbReference>
<dbReference type="EMBL" id="CM018042">
    <property type="protein sequence ID" value="KAA8532578.1"/>
    <property type="molecule type" value="Genomic_DNA"/>
</dbReference>
<dbReference type="OrthoDB" id="1885092at2759"/>
<proteinExistence type="predicted"/>
<dbReference type="Proteomes" id="UP000325577">
    <property type="component" value="Linkage Group LG19"/>
</dbReference>
<dbReference type="InterPro" id="IPR053224">
    <property type="entry name" value="Sensory_adhesion_molecule"/>
</dbReference>
<sequence length="265" mass="29127">MNLSALYKKPVYLMGITFTRTPHSIEFRAPNLFPESFAWDPSSKHFIVGSLRHRTILSISDTAVVDTLISDPSLPPNSTILGVSIDSLHNRLLAAIHSTPPLPIFNALAAYDLNSRRRLFLAPLHDPTSTSTYDRPVANDIAVDFSSNAYITNSASNFIWKVNLEGEPSVFSKSPVFTSHPVDHTAPYSFCSVNGIVYINNGYLLVVQTNTGKMFKVNTDDGTAKTVLLNKDLPLADGVAVRSDGVMVVVSQHKLYFVKSDSKLE</sequence>
<dbReference type="AlphaFoldDB" id="A0A5J5AQR8"/>
<dbReference type="InterPro" id="IPR011042">
    <property type="entry name" value="6-blade_b-propeller_TolB-like"/>
</dbReference>
<evidence type="ECO:0000313" key="2">
    <source>
        <dbReference type="Proteomes" id="UP000325577"/>
    </source>
</evidence>
<organism evidence="1 2">
    <name type="scientific">Nyssa sinensis</name>
    <dbReference type="NCBI Taxonomy" id="561372"/>
    <lineage>
        <taxon>Eukaryota</taxon>
        <taxon>Viridiplantae</taxon>
        <taxon>Streptophyta</taxon>
        <taxon>Embryophyta</taxon>
        <taxon>Tracheophyta</taxon>
        <taxon>Spermatophyta</taxon>
        <taxon>Magnoliopsida</taxon>
        <taxon>eudicotyledons</taxon>
        <taxon>Gunneridae</taxon>
        <taxon>Pentapetalae</taxon>
        <taxon>asterids</taxon>
        <taxon>Cornales</taxon>
        <taxon>Nyssaceae</taxon>
        <taxon>Nyssa</taxon>
    </lineage>
</organism>
<dbReference type="PANTHER" id="PTHR31460">
    <property type="match status" value="1"/>
</dbReference>
<dbReference type="PANTHER" id="PTHR31460:SF3">
    <property type="entry name" value="MESOCENTIN"/>
    <property type="match status" value="1"/>
</dbReference>
<protein>
    <recommendedName>
        <fullName evidence="3">SMP-30/Gluconolactonase/LRE-like region domain-containing protein</fullName>
    </recommendedName>
</protein>
<dbReference type="SUPFAM" id="SSF101898">
    <property type="entry name" value="NHL repeat"/>
    <property type="match status" value="1"/>
</dbReference>
<evidence type="ECO:0000313" key="1">
    <source>
        <dbReference type="EMBL" id="KAA8532578.1"/>
    </source>
</evidence>
<reference evidence="1 2" key="1">
    <citation type="submission" date="2019-09" db="EMBL/GenBank/DDBJ databases">
        <title>A chromosome-level genome assembly of the Chinese tupelo Nyssa sinensis.</title>
        <authorList>
            <person name="Yang X."/>
            <person name="Kang M."/>
            <person name="Yang Y."/>
            <person name="Xiong H."/>
            <person name="Wang M."/>
            <person name="Zhang Z."/>
            <person name="Wang Z."/>
            <person name="Wu H."/>
            <person name="Ma T."/>
            <person name="Liu J."/>
            <person name="Xi Z."/>
        </authorList>
    </citation>
    <scope>NUCLEOTIDE SEQUENCE [LARGE SCALE GENOMIC DNA]</scope>
    <source>
        <strain evidence="1">J267</strain>
        <tissue evidence="1">Leaf</tissue>
    </source>
</reference>
<evidence type="ECO:0008006" key="3">
    <source>
        <dbReference type="Google" id="ProtNLM"/>
    </source>
</evidence>
<gene>
    <name evidence="1" type="ORF">F0562_032606</name>
</gene>